<dbReference type="SUPFAM" id="SSF52283">
    <property type="entry name" value="Formate/glycerate dehydrogenase catalytic domain-like"/>
    <property type="match status" value="1"/>
</dbReference>
<dbReference type="RefSeq" id="XP_058333773.1">
    <property type="nucleotide sequence ID" value="XM_058470632.1"/>
</dbReference>
<dbReference type="EMBL" id="JAPQKS010000002">
    <property type="protein sequence ID" value="KAJ5246352.1"/>
    <property type="molecule type" value="Genomic_DNA"/>
</dbReference>
<name>A0A9W9TWY8_9EURO</name>
<dbReference type="InterPro" id="IPR029752">
    <property type="entry name" value="D-isomer_DH_CS1"/>
</dbReference>
<comment type="caution">
    <text evidence="5">The sequence shown here is derived from an EMBL/GenBank/DDBJ whole genome shotgun (WGS) entry which is preliminary data.</text>
</comment>
<sequence length="351" mass="39491">MSKQKVVILSPFPISEEARERWRRKFPNFDFIFHLKTWGEPRAVETVPDEDWKKTVALFTPSALPAPEQVPKLQFVQLSSAGANMIINHPLYKDTNITFTSAKGAYDPQIAEWAVSTFIGVRHHLYRYHEQQKQRLWNRILDPVPSSVGQTVGILGYGSIGRQVARVSQALGIKVHAYTLHPKNTPESRRSESGLADNLGDPEGTIPEKWYSGTTKEELHEFLGSDLDWLLISVPLTAKTKHLIAREELQVLSKKRAFISNIARGPIVQTDDLVEALENGSIAGAALDVTDPEPLPKEHPLWNAPNTIITPHISAFSTAAPDRVLRIFEYNLEQLVAGKKLINIIDRKENY</sequence>
<reference evidence="5" key="1">
    <citation type="submission" date="2022-11" db="EMBL/GenBank/DDBJ databases">
        <authorList>
            <person name="Petersen C."/>
        </authorList>
    </citation>
    <scope>NUCLEOTIDE SEQUENCE</scope>
    <source>
        <strain evidence="5">IBT 19713</strain>
    </source>
</reference>
<evidence type="ECO:0000256" key="3">
    <source>
        <dbReference type="SAM" id="MobiDB-lite"/>
    </source>
</evidence>
<dbReference type="Pfam" id="PF02826">
    <property type="entry name" value="2-Hacid_dh_C"/>
    <property type="match status" value="2"/>
</dbReference>
<gene>
    <name evidence="5" type="ORF">N7468_001335</name>
</gene>
<organism evidence="5 6">
    <name type="scientific">Penicillium chermesinum</name>
    <dbReference type="NCBI Taxonomy" id="63820"/>
    <lineage>
        <taxon>Eukaryota</taxon>
        <taxon>Fungi</taxon>
        <taxon>Dikarya</taxon>
        <taxon>Ascomycota</taxon>
        <taxon>Pezizomycotina</taxon>
        <taxon>Eurotiomycetes</taxon>
        <taxon>Eurotiomycetidae</taxon>
        <taxon>Eurotiales</taxon>
        <taxon>Aspergillaceae</taxon>
        <taxon>Penicillium</taxon>
    </lineage>
</organism>
<protein>
    <submittedName>
        <fullName evidence="5">D-isomer specific 2-hydroxyacid dehydrogenase</fullName>
    </submittedName>
</protein>
<feature type="domain" description="D-isomer specific 2-hydroxyacid dehydrogenase NAD-binding" evidence="4">
    <location>
        <begin position="119"/>
        <end position="186"/>
    </location>
</feature>
<dbReference type="GO" id="GO:0051287">
    <property type="term" value="F:NAD binding"/>
    <property type="evidence" value="ECO:0007669"/>
    <property type="project" value="InterPro"/>
</dbReference>
<dbReference type="GO" id="GO:0016491">
    <property type="term" value="F:oxidoreductase activity"/>
    <property type="evidence" value="ECO:0007669"/>
    <property type="project" value="UniProtKB-KW"/>
</dbReference>
<dbReference type="OrthoDB" id="298012at2759"/>
<dbReference type="Proteomes" id="UP001150941">
    <property type="component" value="Unassembled WGS sequence"/>
</dbReference>
<accession>A0A9W9TWY8</accession>
<keyword evidence="2" id="KW-0520">NAD</keyword>
<dbReference type="Gene3D" id="3.40.50.720">
    <property type="entry name" value="NAD(P)-binding Rossmann-like Domain"/>
    <property type="match status" value="2"/>
</dbReference>
<keyword evidence="1" id="KW-0560">Oxidoreductase</keyword>
<dbReference type="CDD" id="cd12163">
    <property type="entry name" value="2-Hacid_dh_5"/>
    <property type="match status" value="1"/>
</dbReference>
<feature type="domain" description="D-isomer specific 2-hydroxyacid dehydrogenase NAD-binding" evidence="4">
    <location>
        <begin position="213"/>
        <end position="314"/>
    </location>
</feature>
<evidence type="ECO:0000259" key="4">
    <source>
        <dbReference type="Pfam" id="PF02826"/>
    </source>
</evidence>
<evidence type="ECO:0000313" key="6">
    <source>
        <dbReference type="Proteomes" id="UP001150941"/>
    </source>
</evidence>
<proteinExistence type="predicted"/>
<keyword evidence="6" id="KW-1185">Reference proteome</keyword>
<dbReference type="InterPro" id="IPR036291">
    <property type="entry name" value="NAD(P)-bd_dom_sf"/>
</dbReference>
<dbReference type="PANTHER" id="PTHR43333:SF1">
    <property type="entry name" value="D-ISOMER SPECIFIC 2-HYDROXYACID DEHYDROGENASE NAD-BINDING DOMAIN-CONTAINING PROTEIN"/>
    <property type="match status" value="1"/>
</dbReference>
<feature type="region of interest" description="Disordered" evidence="3">
    <location>
        <begin position="183"/>
        <end position="208"/>
    </location>
</feature>
<dbReference type="InterPro" id="IPR006140">
    <property type="entry name" value="D-isomer_DH_NAD-bd"/>
</dbReference>
<reference evidence="5" key="2">
    <citation type="journal article" date="2023" name="IMA Fungus">
        <title>Comparative genomic study of the Penicillium genus elucidates a diverse pangenome and 15 lateral gene transfer events.</title>
        <authorList>
            <person name="Petersen C."/>
            <person name="Sorensen T."/>
            <person name="Nielsen M.R."/>
            <person name="Sondergaard T.E."/>
            <person name="Sorensen J.L."/>
            <person name="Fitzpatrick D.A."/>
            <person name="Frisvad J.C."/>
            <person name="Nielsen K.L."/>
        </authorList>
    </citation>
    <scope>NUCLEOTIDE SEQUENCE</scope>
    <source>
        <strain evidence="5">IBT 19713</strain>
    </source>
</reference>
<dbReference type="SUPFAM" id="SSF51735">
    <property type="entry name" value="NAD(P)-binding Rossmann-fold domains"/>
    <property type="match status" value="1"/>
</dbReference>
<dbReference type="GeneID" id="83197935"/>
<evidence type="ECO:0000256" key="2">
    <source>
        <dbReference type="ARBA" id="ARBA00023027"/>
    </source>
</evidence>
<dbReference type="PANTHER" id="PTHR43333">
    <property type="entry name" value="2-HACID_DH_C DOMAIN-CONTAINING PROTEIN"/>
    <property type="match status" value="1"/>
</dbReference>
<evidence type="ECO:0000256" key="1">
    <source>
        <dbReference type="ARBA" id="ARBA00023002"/>
    </source>
</evidence>
<evidence type="ECO:0000313" key="5">
    <source>
        <dbReference type="EMBL" id="KAJ5246352.1"/>
    </source>
</evidence>
<dbReference type="PROSITE" id="PS00065">
    <property type="entry name" value="D_2_HYDROXYACID_DH_1"/>
    <property type="match status" value="1"/>
</dbReference>
<dbReference type="AlphaFoldDB" id="A0A9W9TWY8"/>